<name>A0A7Y7QZL0_9SPHN</name>
<accession>A0A7Y7QZL0</accession>
<protein>
    <submittedName>
        <fullName evidence="2">Uncharacterized protein</fullName>
    </submittedName>
</protein>
<reference evidence="3 4" key="1">
    <citation type="submission" date="2020-05" db="EMBL/GenBank/DDBJ databases">
        <title>Draft Genome Sequences of Sphingomonas sp. Isolated from the International Space Station.</title>
        <authorList>
            <person name="Bijlani S."/>
            <person name="Singh N.K."/>
            <person name="Mason C.E."/>
            <person name="Wang C.C."/>
            <person name="Venkateswaran K."/>
        </authorList>
    </citation>
    <scope>NUCLEOTIDE SEQUENCE [LARGE SCALE GENOMIC DNA]</scope>
    <source>
        <strain evidence="1 4">IIF7SW-B5</strain>
        <strain evidence="2">ISS-IIF7SWP</strain>
    </source>
</reference>
<evidence type="ECO:0000313" key="4">
    <source>
        <dbReference type="Proteomes" id="UP000557656"/>
    </source>
</evidence>
<evidence type="ECO:0000313" key="1">
    <source>
        <dbReference type="EMBL" id="NNG55635.1"/>
    </source>
</evidence>
<proteinExistence type="predicted"/>
<dbReference type="RefSeq" id="WP_170172275.1">
    <property type="nucleotide sequence ID" value="NZ_JABEOV010000040.1"/>
</dbReference>
<dbReference type="Proteomes" id="UP000557656">
    <property type="component" value="Unassembled WGS sequence"/>
</dbReference>
<sequence>MMTDIEQLSAEQWCERIQSLSDRDVIALYEREEGRGPIADVAADEMERRNLDY</sequence>
<dbReference type="EMBL" id="JABYQV010000043">
    <property type="protein sequence ID" value="NVP33461.1"/>
    <property type="molecule type" value="Genomic_DNA"/>
</dbReference>
<dbReference type="AlphaFoldDB" id="A0A7Y7QZL0"/>
<dbReference type="Proteomes" id="UP000531581">
    <property type="component" value="Unassembled WGS sequence"/>
</dbReference>
<gene>
    <name evidence="1" type="ORF">HKX05_20065</name>
    <name evidence="2" type="ORF">HLV41_20710</name>
</gene>
<comment type="caution">
    <text evidence="2">The sequence shown here is derived from an EMBL/GenBank/DDBJ whole genome shotgun (WGS) entry which is preliminary data.</text>
</comment>
<keyword evidence="4" id="KW-1185">Reference proteome</keyword>
<evidence type="ECO:0000313" key="2">
    <source>
        <dbReference type="EMBL" id="NVP33461.1"/>
    </source>
</evidence>
<evidence type="ECO:0000313" key="3">
    <source>
        <dbReference type="Proteomes" id="UP000531581"/>
    </source>
</evidence>
<dbReference type="EMBL" id="JABEOV010000040">
    <property type="protein sequence ID" value="NNG55635.1"/>
    <property type="molecule type" value="Genomic_DNA"/>
</dbReference>
<organism evidence="2 3">
    <name type="scientific">Sphingomonas sanguinis</name>
    <dbReference type="NCBI Taxonomy" id="33051"/>
    <lineage>
        <taxon>Bacteria</taxon>
        <taxon>Pseudomonadati</taxon>
        <taxon>Pseudomonadota</taxon>
        <taxon>Alphaproteobacteria</taxon>
        <taxon>Sphingomonadales</taxon>
        <taxon>Sphingomonadaceae</taxon>
        <taxon>Sphingomonas</taxon>
    </lineage>
</organism>